<sequence length="23" mass="2678">MFNHEETKRARIAAMTARETANE</sequence>
<proteinExistence type="predicted"/>
<reference evidence="2 3" key="2">
    <citation type="journal article" date="2017" name="Front. Plant Sci.">
        <title>Gene Classification and Mining of Molecular Markers Useful in Red Clover (Trifolium pratense) Breeding.</title>
        <authorList>
            <person name="Istvanek J."/>
            <person name="Dluhosova J."/>
            <person name="Dluhos P."/>
            <person name="Patkova L."/>
            <person name="Nedelnik J."/>
            <person name="Repkova J."/>
        </authorList>
    </citation>
    <scope>NUCLEOTIDE SEQUENCE [LARGE SCALE GENOMIC DNA]</scope>
    <source>
        <strain evidence="3">cv. Tatra</strain>
        <tissue evidence="2">Young leaves</tissue>
    </source>
</reference>
<evidence type="ECO:0000256" key="1">
    <source>
        <dbReference type="SAM" id="MobiDB-lite"/>
    </source>
</evidence>
<dbReference type="EMBL" id="ASHM01257208">
    <property type="protein sequence ID" value="PNX69771.1"/>
    <property type="molecule type" value="Genomic_DNA"/>
</dbReference>
<dbReference type="AlphaFoldDB" id="A0A2K3KU12"/>
<organism evidence="2 3">
    <name type="scientific">Trifolium pratense</name>
    <name type="common">Red clover</name>
    <dbReference type="NCBI Taxonomy" id="57577"/>
    <lineage>
        <taxon>Eukaryota</taxon>
        <taxon>Viridiplantae</taxon>
        <taxon>Streptophyta</taxon>
        <taxon>Embryophyta</taxon>
        <taxon>Tracheophyta</taxon>
        <taxon>Spermatophyta</taxon>
        <taxon>Magnoliopsida</taxon>
        <taxon>eudicotyledons</taxon>
        <taxon>Gunneridae</taxon>
        <taxon>Pentapetalae</taxon>
        <taxon>rosids</taxon>
        <taxon>fabids</taxon>
        <taxon>Fabales</taxon>
        <taxon>Fabaceae</taxon>
        <taxon>Papilionoideae</taxon>
        <taxon>50 kb inversion clade</taxon>
        <taxon>NPAAA clade</taxon>
        <taxon>Hologalegina</taxon>
        <taxon>IRL clade</taxon>
        <taxon>Trifolieae</taxon>
        <taxon>Trifolium</taxon>
    </lineage>
</organism>
<dbReference type="Proteomes" id="UP000236291">
    <property type="component" value="Unassembled WGS sequence"/>
</dbReference>
<comment type="caution">
    <text evidence="2">The sequence shown here is derived from an EMBL/GenBank/DDBJ whole genome shotgun (WGS) entry which is preliminary data.</text>
</comment>
<gene>
    <name evidence="2" type="ORF">L195_g064586</name>
</gene>
<evidence type="ECO:0000313" key="3">
    <source>
        <dbReference type="Proteomes" id="UP000236291"/>
    </source>
</evidence>
<name>A0A2K3KU12_TRIPR</name>
<feature type="region of interest" description="Disordered" evidence="1">
    <location>
        <begin position="1"/>
        <end position="23"/>
    </location>
</feature>
<reference evidence="2 3" key="1">
    <citation type="journal article" date="2014" name="Am. J. Bot.">
        <title>Genome assembly and annotation for red clover (Trifolium pratense; Fabaceae).</title>
        <authorList>
            <person name="Istvanek J."/>
            <person name="Jaros M."/>
            <person name="Krenek A."/>
            <person name="Repkova J."/>
        </authorList>
    </citation>
    <scope>NUCLEOTIDE SEQUENCE [LARGE SCALE GENOMIC DNA]</scope>
    <source>
        <strain evidence="3">cv. Tatra</strain>
        <tissue evidence="2">Young leaves</tissue>
    </source>
</reference>
<accession>A0A2K3KU12</accession>
<feature type="non-terminal residue" evidence="2">
    <location>
        <position position="23"/>
    </location>
</feature>
<evidence type="ECO:0000313" key="2">
    <source>
        <dbReference type="EMBL" id="PNX69771.1"/>
    </source>
</evidence>
<protein>
    <submittedName>
        <fullName evidence="2">Uncharacterized protein</fullName>
    </submittedName>
</protein>